<dbReference type="EMBL" id="JAFCMP010000248">
    <property type="protein sequence ID" value="KAG5182346.1"/>
    <property type="molecule type" value="Genomic_DNA"/>
</dbReference>
<feature type="region of interest" description="Disordered" evidence="1">
    <location>
        <begin position="181"/>
        <end position="216"/>
    </location>
</feature>
<protein>
    <submittedName>
        <fullName evidence="2">Uncharacterized protein</fullName>
    </submittedName>
</protein>
<organism evidence="2 4">
    <name type="scientific">Tribonema minus</name>
    <dbReference type="NCBI Taxonomy" id="303371"/>
    <lineage>
        <taxon>Eukaryota</taxon>
        <taxon>Sar</taxon>
        <taxon>Stramenopiles</taxon>
        <taxon>Ochrophyta</taxon>
        <taxon>PX clade</taxon>
        <taxon>Xanthophyceae</taxon>
        <taxon>Tribonematales</taxon>
        <taxon>Tribonemataceae</taxon>
        <taxon>Tribonema</taxon>
    </lineage>
</organism>
<feature type="region of interest" description="Disordered" evidence="1">
    <location>
        <begin position="228"/>
        <end position="289"/>
    </location>
</feature>
<evidence type="ECO:0000313" key="3">
    <source>
        <dbReference type="EMBL" id="KAG5182346.1"/>
    </source>
</evidence>
<dbReference type="EMBL" id="JAFCMP010000522">
    <property type="protein sequence ID" value="KAG5177730.1"/>
    <property type="molecule type" value="Genomic_DNA"/>
</dbReference>
<evidence type="ECO:0000313" key="2">
    <source>
        <dbReference type="EMBL" id="KAG5177730.1"/>
    </source>
</evidence>
<dbReference type="Proteomes" id="UP000664859">
    <property type="component" value="Unassembled WGS sequence"/>
</dbReference>
<name>A0A836C962_9STRA</name>
<keyword evidence="4" id="KW-1185">Reference proteome</keyword>
<dbReference type="AlphaFoldDB" id="A0A836C962"/>
<accession>A0A836C962</accession>
<proteinExistence type="predicted"/>
<gene>
    <name evidence="2" type="ORF">JKP88DRAFT_248623</name>
    <name evidence="3" type="ORF">JKP88DRAFT_255940</name>
</gene>
<feature type="compositionally biased region" description="Polar residues" evidence="1">
    <location>
        <begin position="273"/>
        <end position="289"/>
    </location>
</feature>
<evidence type="ECO:0000313" key="4">
    <source>
        <dbReference type="Proteomes" id="UP000664859"/>
    </source>
</evidence>
<reference evidence="2" key="1">
    <citation type="submission" date="2021-02" db="EMBL/GenBank/DDBJ databases">
        <title>First Annotated Genome of the Yellow-green Alga Tribonema minus.</title>
        <authorList>
            <person name="Mahan K.M."/>
        </authorList>
    </citation>
    <scope>NUCLEOTIDE SEQUENCE</scope>
    <source>
        <strain evidence="2">UTEX B ZZ1240</strain>
    </source>
</reference>
<sequence>MFGGRIDVTRTLLQLGDMALTAAMAKIGDAQAAIGERIMEAIEGPPSGCETDDEIVDTYHTRNTRRREYGAWRLQSAHERQIDCSLSLLHVRADGKLFLQQILFMDTASVSRTHAGFQRDIQDRMQSRALPDNHFDFEPSDDCNCHFGDGLATFLRDACKAVGDGCNAVGKWWQSAFNASQQRRPSTAAPHAYVPDSESESSSSQQRSVVAGRAGGHDEAQLAAAIDAPLLQQQQPAEPLQQRSAAGDDLRVDTVQVPIARTPPGSPKRVLTAPSSPISTVSPAAASAQ</sequence>
<evidence type="ECO:0000256" key="1">
    <source>
        <dbReference type="SAM" id="MobiDB-lite"/>
    </source>
</evidence>
<comment type="caution">
    <text evidence="2">The sequence shown here is derived from an EMBL/GenBank/DDBJ whole genome shotgun (WGS) entry which is preliminary data.</text>
</comment>
<feature type="compositionally biased region" description="Low complexity" evidence="1">
    <location>
        <begin position="228"/>
        <end position="242"/>
    </location>
</feature>